<accession>A0ABU9EA39</accession>
<evidence type="ECO:0000313" key="3">
    <source>
        <dbReference type="Proteomes" id="UP001484239"/>
    </source>
</evidence>
<dbReference type="Gene3D" id="3.40.250.10">
    <property type="entry name" value="Rhodanese-like domain"/>
    <property type="match status" value="1"/>
</dbReference>
<gene>
    <name evidence="2" type="primary">moeB</name>
    <name evidence="2" type="ORF">WI372_07340</name>
</gene>
<dbReference type="PROSITE" id="PS50206">
    <property type="entry name" value="RHODANESE_3"/>
    <property type="match status" value="1"/>
</dbReference>
<organism evidence="2 3">
    <name type="scientific">Gaopeijia maritima</name>
    <dbReference type="NCBI Taxonomy" id="3119007"/>
    <lineage>
        <taxon>Bacteria</taxon>
        <taxon>Pseudomonadati</taxon>
        <taxon>Gemmatimonadota</taxon>
        <taxon>Longimicrobiia</taxon>
        <taxon>Gaopeijiales</taxon>
        <taxon>Gaopeijiaceae</taxon>
        <taxon>Gaopeijia</taxon>
    </lineage>
</organism>
<dbReference type="Pfam" id="PF00581">
    <property type="entry name" value="Rhodanese"/>
    <property type="match status" value="1"/>
</dbReference>
<keyword evidence="2" id="KW-0808">Transferase</keyword>
<dbReference type="NCBIfam" id="NF004281">
    <property type="entry name" value="PRK05690.1"/>
    <property type="match status" value="1"/>
</dbReference>
<dbReference type="InterPro" id="IPR045886">
    <property type="entry name" value="ThiF/MoeB/HesA"/>
</dbReference>
<dbReference type="InterPro" id="IPR001763">
    <property type="entry name" value="Rhodanese-like_dom"/>
</dbReference>
<dbReference type="InterPro" id="IPR036873">
    <property type="entry name" value="Rhodanese-like_dom_sf"/>
</dbReference>
<name>A0ABU9EA39_9BACT</name>
<protein>
    <submittedName>
        <fullName evidence="2">Molybdopterin-synthase adenylyltransferase MoeB</fullName>
    </submittedName>
</protein>
<dbReference type="Pfam" id="PF00899">
    <property type="entry name" value="ThiF"/>
    <property type="match status" value="1"/>
</dbReference>
<dbReference type="Gene3D" id="3.40.50.720">
    <property type="entry name" value="NAD(P)-binding Rossmann-like Domain"/>
    <property type="match status" value="1"/>
</dbReference>
<comment type="caution">
    <text evidence="2">The sequence shown here is derived from an EMBL/GenBank/DDBJ whole genome shotgun (WGS) entry which is preliminary data.</text>
</comment>
<dbReference type="InterPro" id="IPR035985">
    <property type="entry name" value="Ubiquitin-activating_enz"/>
</dbReference>
<evidence type="ECO:0000313" key="2">
    <source>
        <dbReference type="EMBL" id="MEK9500785.1"/>
    </source>
</evidence>
<dbReference type="PANTHER" id="PTHR10953:SF102">
    <property type="entry name" value="ADENYLYLTRANSFERASE AND SULFURTRANSFERASE MOCS3"/>
    <property type="match status" value="1"/>
</dbReference>
<dbReference type="SUPFAM" id="SSF52821">
    <property type="entry name" value="Rhodanese/Cell cycle control phosphatase"/>
    <property type="match status" value="1"/>
</dbReference>
<reference evidence="2 3" key="1">
    <citation type="submission" date="2024-02" db="EMBL/GenBank/DDBJ databases">
        <title>A novel Gemmatimonadota bacterium.</title>
        <authorList>
            <person name="Du Z.-J."/>
            <person name="Ye Y.-Q."/>
        </authorList>
    </citation>
    <scope>NUCLEOTIDE SEQUENCE [LARGE SCALE GENOMIC DNA]</scope>
    <source>
        <strain evidence="2 3">DH-20</strain>
    </source>
</reference>
<dbReference type="CDD" id="cd00158">
    <property type="entry name" value="RHOD"/>
    <property type="match status" value="1"/>
</dbReference>
<feature type="domain" description="Rhodanese" evidence="1">
    <location>
        <begin position="293"/>
        <end position="383"/>
    </location>
</feature>
<dbReference type="CDD" id="cd00757">
    <property type="entry name" value="ThiF_MoeB_HesA_family"/>
    <property type="match status" value="1"/>
</dbReference>
<dbReference type="SMART" id="SM00450">
    <property type="entry name" value="RHOD"/>
    <property type="match status" value="1"/>
</dbReference>
<evidence type="ECO:0000259" key="1">
    <source>
        <dbReference type="PROSITE" id="PS50206"/>
    </source>
</evidence>
<dbReference type="PANTHER" id="PTHR10953">
    <property type="entry name" value="UBIQUITIN-ACTIVATING ENZYME E1"/>
    <property type="match status" value="1"/>
</dbReference>
<keyword evidence="3" id="KW-1185">Reference proteome</keyword>
<dbReference type="EMBL" id="JBBHLI010000003">
    <property type="protein sequence ID" value="MEK9500785.1"/>
    <property type="molecule type" value="Genomic_DNA"/>
</dbReference>
<dbReference type="Proteomes" id="UP001484239">
    <property type="component" value="Unassembled WGS sequence"/>
</dbReference>
<keyword evidence="2" id="KW-0548">Nucleotidyltransferase</keyword>
<sequence length="385" mass="41520">MALSRDELVRYARHLALRDVGIEGQERLRDSRILLVGAGGLGSPAALYLAAAGVGTLGVVDADRVDATNLQRQIAHGTADLGRLKVESAAERIGDLNPHVQVVEHPVRIDRTNALDLVKGYDLVIDGSDNFPTRYLVNDACVFTGVPFVYGAILRWDGQVSLFATPDGPCYRCLFREPPPPGLVPSCSDAGVFGVLPGVIGSMQALEALKWVLRTGDSLAGRLLLFDALESRWREIEVPRAPDCPVCGEHPTITELVDYDFFCGVSADGRPLVGEGELPHEIEAEELHRRLRSDAPPLIVDVRERWEWDAGNLATEGALHLPLAAIGDAPEALPRDRPLVLVCSVGARSAGAAGHLRSAGFSEVAHLRGGLAEWTREIDPQLTVL</sequence>
<proteinExistence type="predicted"/>
<dbReference type="RefSeq" id="WP_405279670.1">
    <property type="nucleotide sequence ID" value="NZ_JBBHLI010000003.1"/>
</dbReference>
<dbReference type="InterPro" id="IPR000594">
    <property type="entry name" value="ThiF_NAD_FAD-bd"/>
</dbReference>
<dbReference type="SUPFAM" id="SSF69572">
    <property type="entry name" value="Activating enzymes of the ubiquitin-like proteins"/>
    <property type="match status" value="1"/>
</dbReference>
<dbReference type="GO" id="GO:0016779">
    <property type="term" value="F:nucleotidyltransferase activity"/>
    <property type="evidence" value="ECO:0007669"/>
    <property type="project" value="UniProtKB-KW"/>
</dbReference>